<proteinExistence type="predicted"/>
<protein>
    <submittedName>
        <fullName evidence="5">Ribosome assembly RNA-binding protein YhbY</fullName>
    </submittedName>
</protein>
<feature type="region of interest" description="Disordered" evidence="3">
    <location>
        <begin position="133"/>
        <end position="154"/>
    </location>
</feature>
<gene>
    <name evidence="5" type="primary">yhbY</name>
    <name evidence="5" type="ORF">LMJ30_14445</name>
</gene>
<dbReference type="InterPro" id="IPR001890">
    <property type="entry name" value="RNA-binding_CRM"/>
</dbReference>
<dbReference type="EMBL" id="JAJHPV010000014">
    <property type="protein sequence ID" value="MCC6072151.1"/>
    <property type="molecule type" value="Genomic_DNA"/>
</dbReference>
<accession>A0ABS8IW37</accession>
<evidence type="ECO:0000313" key="6">
    <source>
        <dbReference type="Proteomes" id="UP001198701"/>
    </source>
</evidence>
<reference evidence="5 6" key="1">
    <citation type="submission" date="2021-11" db="EMBL/GenBank/DDBJ databases">
        <authorList>
            <person name="Huq M.A."/>
        </authorList>
    </citation>
    <scope>NUCLEOTIDE SEQUENCE [LARGE SCALE GENOMIC DNA]</scope>
    <source>
        <strain evidence="5 6">MAHUQ-52</strain>
    </source>
</reference>
<keyword evidence="1 2" id="KW-0694">RNA-binding</keyword>
<dbReference type="PROSITE" id="PS51295">
    <property type="entry name" value="CRM"/>
    <property type="match status" value="1"/>
</dbReference>
<dbReference type="Pfam" id="PF01985">
    <property type="entry name" value="CRS1_YhbY"/>
    <property type="match status" value="1"/>
</dbReference>
<dbReference type="SMART" id="SM01103">
    <property type="entry name" value="CRS1_YhbY"/>
    <property type="match status" value="1"/>
</dbReference>
<feature type="domain" description="CRM" evidence="4">
    <location>
        <begin position="2"/>
        <end position="98"/>
    </location>
</feature>
<evidence type="ECO:0000313" key="5">
    <source>
        <dbReference type="EMBL" id="MCC6072151.1"/>
    </source>
</evidence>
<keyword evidence="6" id="KW-1185">Reference proteome</keyword>
<dbReference type="PANTHER" id="PTHR40065">
    <property type="entry name" value="RNA-BINDING PROTEIN YHBY"/>
    <property type="match status" value="1"/>
</dbReference>
<evidence type="ECO:0000256" key="2">
    <source>
        <dbReference type="PROSITE-ProRule" id="PRU00626"/>
    </source>
</evidence>
<dbReference type="PANTHER" id="PTHR40065:SF3">
    <property type="entry name" value="RNA-BINDING PROTEIN YHBY"/>
    <property type="match status" value="1"/>
</dbReference>
<name>A0ABS8IW37_9BURK</name>
<dbReference type="NCBIfam" id="TIGR00253">
    <property type="entry name" value="RNA_bind_YhbY"/>
    <property type="match status" value="1"/>
</dbReference>
<dbReference type="InterPro" id="IPR051925">
    <property type="entry name" value="RNA-binding_domain"/>
</dbReference>
<dbReference type="InterPro" id="IPR035920">
    <property type="entry name" value="YhbY-like_sf"/>
</dbReference>
<evidence type="ECO:0000256" key="1">
    <source>
        <dbReference type="ARBA" id="ARBA00022884"/>
    </source>
</evidence>
<dbReference type="Proteomes" id="UP001198701">
    <property type="component" value="Unassembled WGS sequence"/>
</dbReference>
<dbReference type="SUPFAM" id="SSF75471">
    <property type="entry name" value="YhbY-like"/>
    <property type="match status" value="1"/>
</dbReference>
<dbReference type="RefSeq" id="WP_229433048.1">
    <property type="nucleotide sequence ID" value="NZ_JAJHPV010000014.1"/>
</dbReference>
<dbReference type="InterPro" id="IPR017924">
    <property type="entry name" value="RNA-binding_YhbY"/>
</dbReference>
<evidence type="ECO:0000256" key="3">
    <source>
        <dbReference type="SAM" id="MobiDB-lite"/>
    </source>
</evidence>
<feature type="compositionally biased region" description="Polar residues" evidence="3">
    <location>
        <begin position="145"/>
        <end position="154"/>
    </location>
</feature>
<evidence type="ECO:0000259" key="4">
    <source>
        <dbReference type="PROSITE" id="PS51295"/>
    </source>
</evidence>
<dbReference type="Gene3D" id="3.30.110.60">
    <property type="entry name" value="YhbY-like"/>
    <property type="match status" value="1"/>
</dbReference>
<organism evidence="5 6">
    <name type="scientific">Massilia agrisoli</name>
    <dbReference type="NCBI Taxonomy" id="2892444"/>
    <lineage>
        <taxon>Bacteria</taxon>
        <taxon>Pseudomonadati</taxon>
        <taxon>Pseudomonadota</taxon>
        <taxon>Betaproteobacteria</taxon>
        <taxon>Burkholderiales</taxon>
        <taxon>Oxalobacteraceae</taxon>
        <taxon>Telluria group</taxon>
        <taxon>Massilia</taxon>
    </lineage>
</organism>
<comment type="caution">
    <text evidence="5">The sequence shown here is derived from an EMBL/GenBank/DDBJ whole genome shotgun (WGS) entry which is preliminary data.</text>
</comment>
<sequence>MQKLTPVERSALRAEAHGLKPVVIIGEAGLTPAVMKEIAASLDSHGLIKVRVFGDDREARVAMYETICEELDAAPVQHIGKLLVIYRPKKETVKERSAKAGKGMREVTIVKASASGTKRPSVTKVMIKGNERVTAGGNIKRAKPRQTSTKKSLG</sequence>